<organism evidence="3 4">
    <name type="scientific">Patella caerulea</name>
    <name type="common">Rayed Mediterranean limpet</name>
    <dbReference type="NCBI Taxonomy" id="87958"/>
    <lineage>
        <taxon>Eukaryota</taxon>
        <taxon>Metazoa</taxon>
        <taxon>Spiralia</taxon>
        <taxon>Lophotrochozoa</taxon>
        <taxon>Mollusca</taxon>
        <taxon>Gastropoda</taxon>
        <taxon>Patellogastropoda</taxon>
        <taxon>Patelloidea</taxon>
        <taxon>Patellidae</taxon>
        <taxon>Patella</taxon>
    </lineage>
</organism>
<dbReference type="PANTHER" id="PTHR34394:SF1">
    <property type="entry name" value="SIMILAR TO RIKEN CDNA 2310022B05"/>
    <property type="match status" value="1"/>
</dbReference>
<dbReference type="PANTHER" id="PTHR34394">
    <property type="entry name" value="SIMILAR TO RIKEN CDNA 2310022B05"/>
    <property type="match status" value="1"/>
</dbReference>
<dbReference type="Proteomes" id="UP001347796">
    <property type="component" value="Unassembled WGS sequence"/>
</dbReference>
<comment type="caution">
    <text evidence="3">The sequence shown here is derived from an EMBL/GenBank/DDBJ whole genome shotgun (WGS) entry which is preliminary data.</text>
</comment>
<proteinExistence type="predicted"/>
<dbReference type="InterPro" id="IPR031600">
    <property type="entry name" value="DUF4706"/>
</dbReference>
<evidence type="ECO:0000259" key="2">
    <source>
        <dbReference type="Pfam" id="PF15797"/>
    </source>
</evidence>
<feature type="region of interest" description="Disordered" evidence="1">
    <location>
        <begin position="288"/>
        <end position="346"/>
    </location>
</feature>
<reference evidence="3 4" key="1">
    <citation type="submission" date="2024-01" db="EMBL/GenBank/DDBJ databases">
        <title>The genome of the rayed Mediterranean limpet Patella caerulea (Linnaeus, 1758).</title>
        <authorList>
            <person name="Anh-Thu Weber A."/>
            <person name="Halstead-Nussloch G."/>
        </authorList>
    </citation>
    <scope>NUCLEOTIDE SEQUENCE [LARGE SCALE GENOMIC DNA]</scope>
    <source>
        <strain evidence="3">AATW-2023a</strain>
        <tissue evidence="3">Whole specimen</tissue>
    </source>
</reference>
<name>A0AAN8JTD2_PATCE</name>
<feature type="domain" description="DUF4706" evidence="2">
    <location>
        <begin position="8"/>
        <end position="112"/>
    </location>
</feature>
<evidence type="ECO:0000313" key="3">
    <source>
        <dbReference type="EMBL" id="KAK6182767.1"/>
    </source>
</evidence>
<dbReference type="Pfam" id="PF15797">
    <property type="entry name" value="DUF4706"/>
    <property type="match status" value="1"/>
</dbReference>
<accession>A0AAN8JTD2</accession>
<sequence length="362" mass="40606">METEYVPYILSSHYTARKVMKYEKDICNFLGEKWNQLSFQEKEQLIDDFVVDNDVRELYSTSDETIETVSSFPKLVIKTGEKIVVDCENDFSTWRDEHSGPFSWKSRSQQDLTLADLDADNINKPLPKQSVDSTTSSHVDPFKWQPEPWTSALTSSYKIHRDAINAVPKTSPLAEVNKGFEGSIETIPVAAPRSRKNIYISDTPIVNQPVPSSDVGISPNGDGVSPSKSKTPRHHIKNLSGKFPKVCSTETSPNDDRYAVDQLISDQTEPETAFSNPTLTDHYSTFIGQESSVPEEHNTNEISRTTSKDEVDFVSPEQSMLTPASPAKSIDSYTSLPSTEEVENKELLSTSMKTGFDFLDQW</sequence>
<dbReference type="EMBL" id="JAZGQO010000007">
    <property type="protein sequence ID" value="KAK6182767.1"/>
    <property type="molecule type" value="Genomic_DNA"/>
</dbReference>
<evidence type="ECO:0000313" key="4">
    <source>
        <dbReference type="Proteomes" id="UP001347796"/>
    </source>
</evidence>
<feature type="region of interest" description="Disordered" evidence="1">
    <location>
        <begin position="210"/>
        <end position="254"/>
    </location>
</feature>
<keyword evidence="4" id="KW-1185">Reference proteome</keyword>
<dbReference type="AlphaFoldDB" id="A0AAN8JTD2"/>
<gene>
    <name evidence="3" type="ORF">SNE40_010378</name>
</gene>
<protein>
    <recommendedName>
        <fullName evidence="2">DUF4706 domain-containing protein</fullName>
    </recommendedName>
</protein>
<evidence type="ECO:0000256" key="1">
    <source>
        <dbReference type="SAM" id="MobiDB-lite"/>
    </source>
</evidence>